<reference evidence="1" key="1">
    <citation type="submission" date="2018-05" db="EMBL/GenBank/DDBJ databases">
        <authorList>
            <person name="Lanie J.A."/>
            <person name="Ng W.-L."/>
            <person name="Kazmierczak K.M."/>
            <person name="Andrzejewski T.M."/>
            <person name="Davidsen T.M."/>
            <person name="Wayne K.J."/>
            <person name="Tettelin H."/>
            <person name="Glass J.I."/>
            <person name="Rusch D."/>
            <person name="Podicherti R."/>
            <person name="Tsui H.-C.T."/>
            <person name="Winkler M.E."/>
        </authorList>
    </citation>
    <scope>NUCLEOTIDE SEQUENCE</scope>
</reference>
<sequence>MNLNVIRLKLVTLAILFFVAVAATGDEVLGVSPIPSPQIRAYPADRSVTLVWDGSNRWIDLSGKLRNIEDYVDAGNPNRVFEGYRVYRKLSVSNQNKDGEGDWQLIAEYDEISFTRSLVSAAHVGKISNDVSITVLRDQPKQSNSLVESTFLIKFLTTQQFEIIDLVKSQVLKYGQYHGDDGFTLLKDLTSFTPYPDGLYVSGAIIHFAGMYFKIEGSPQPDDIFEITTSPSGAIGKNQGLRYHYIDMDLFNGMEYLYCVTAYDSGEPRLGLPPLESHKDQATVKVVPRTYPEGYQLPRTNVTHVGTSHGVVRVIPIEPNRI</sequence>
<gene>
    <name evidence="1" type="ORF">METZ01_LOCUS152392</name>
</gene>
<proteinExistence type="predicted"/>
<accession>A0A382ADA8</accession>
<evidence type="ECO:0008006" key="2">
    <source>
        <dbReference type="Google" id="ProtNLM"/>
    </source>
</evidence>
<protein>
    <recommendedName>
        <fullName evidence="2">Fibronectin type-III domain-containing protein</fullName>
    </recommendedName>
</protein>
<dbReference type="EMBL" id="UINC01024921">
    <property type="protein sequence ID" value="SVA99538.1"/>
    <property type="molecule type" value="Genomic_DNA"/>
</dbReference>
<name>A0A382ADA8_9ZZZZ</name>
<feature type="non-terminal residue" evidence="1">
    <location>
        <position position="322"/>
    </location>
</feature>
<organism evidence="1">
    <name type="scientific">marine metagenome</name>
    <dbReference type="NCBI Taxonomy" id="408172"/>
    <lineage>
        <taxon>unclassified sequences</taxon>
        <taxon>metagenomes</taxon>
        <taxon>ecological metagenomes</taxon>
    </lineage>
</organism>
<evidence type="ECO:0000313" key="1">
    <source>
        <dbReference type="EMBL" id="SVA99538.1"/>
    </source>
</evidence>
<dbReference type="AlphaFoldDB" id="A0A382ADA8"/>